<reference evidence="1" key="1">
    <citation type="submission" date="2014-11" db="EMBL/GenBank/DDBJ databases">
        <authorList>
            <person name="Amaro Gonzalez C."/>
        </authorList>
    </citation>
    <scope>NUCLEOTIDE SEQUENCE</scope>
</reference>
<proteinExistence type="predicted"/>
<sequence length="23" mass="2648">MNTLDTFLIGNERIGPKDFFCCL</sequence>
<accession>A0A0E9VR24</accession>
<protein>
    <submittedName>
        <fullName evidence="1">Uncharacterized protein</fullName>
    </submittedName>
</protein>
<evidence type="ECO:0000313" key="1">
    <source>
        <dbReference type="EMBL" id="JAH79795.1"/>
    </source>
</evidence>
<organism evidence="1">
    <name type="scientific">Anguilla anguilla</name>
    <name type="common">European freshwater eel</name>
    <name type="synonym">Muraena anguilla</name>
    <dbReference type="NCBI Taxonomy" id="7936"/>
    <lineage>
        <taxon>Eukaryota</taxon>
        <taxon>Metazoa</taxon>
        <taxon>Chordata</taxon>
        <taxon>Craniata</taxon>
        <taxon>Vertebrata</taxon>
        <taxon>Euteleostomi</taxon>
        <taxon>Actinopterygii</taxon>
        <taxon>Neopterygii</taxon>
        <taxon>Teleostei</taxon>
        <taxon>Anguilliformes</taxon>
        <taxon>Anguillidae</taxon>
        <taxon>Anguilla</taxon>
    </lineage>
</organism>
<name>A0A0E9VR24_ANGAN</name>
<dbReference type="AlphaFoldDB" id="A0A0E9VR24"/>
<reference evidence="1" key="2">
    <citation type="journal article" date="2015" name="Fish Shellfish Immunol.">
        <title>Early steps in the European eel (Anguilla anguilla)-Vibrio vulnificus interaction in the gills: Role of the RtxA13 toxin.</title>
        <authorList>
            <person name="Callol A."/>
            <person name="Pajuelo D."/>
            <person name="Ebbesson L."/>
            <person name="Teles M."/>
            <person name="MacKenzie S."/>
            <person name="Amaro C."/>
        </authorList>
    </citation>
    <scope>NUCLEOTIDE SEQUENCE</scope>
</reference>
<dbReference type="EMBL" id="GBXM01028782">
    <property type="protein sequence ID" value="JAH79795.1"/>
    <property type="molecule type" value="Transcribed_RNA"/>
</dbReference>